<keyword evidence="6" id="KW-1185">Reference proteome</keyword>
<dbReference type="Gene3D" id="3.40.50.150">
    <property type="entry name" value="Vaccinia Virus protein VP39"/>
    <property type="match status" value="1"/>
</dbReference>
<feature type="domain" description="Methyltransferase small" evidence="4">
    <location>
        <begin position="124"/>
        <end position="204"/>
    </location>
</feature>
<dbReference type="CDD" id="cd02440">
    <property type="entry name" value="AdoMet_MTases"/>
    <property type="match status" value="1"/>
</dbReference>
<dbReference type="InterPro" id="IPR004556">
    <property type="entry name" value="HemK-like"/>
</dbReference>
<dbReference type="OrthoDB" id="9800643at2"/>
<evidence type="ECO:0000313" key="5">
    <source>
        <dbReference type="EMBL" id="EED34790.1"/>
    </source>
</evidence>
<dbReference type="HOGENOM" id="CLU_018398_5_1_6"/>
<dbReference type="NCBIfam" id="TIGR00536">
    <property type="entry name" value="hemK_fam"/>
    <property type="match status" value="1"/>
</dbReference>
<dbReference type="GO" id="GO:0005829">
    <property type="term" value="C:cytosol"/>
    <property type="evidence" value="ECO:0007669"/>
    <property type="project" value="TreeGrafter"/>
</dbReference>
<dbReference type="GO" id="GO:0005840">
    <property type="term" value="C:ribosome"/>
    <property type="evidence" value="ECO:0007669"/>
    <property type="project" value="UniProtKB-KW"/>
</dbReference>
<dbReference type="GO" id="GO:0036009">
    <property type="term" value="F:protein-glutamine N-methyltransferase activity"/>
    <property type="evidence" value="ECO:0007669"/>
    <property type="project" value="InterPro"/>
</dbReference>
<keyword evidence="5" id="KW-0689">Ribosomal protein</keyword>
<evidence type="ECO:0000259" key="4">
    <source>
        <dbReference type="Pfam" id="PF05175"/>
    </source>
</evidence>
<dbReference type="Proteomes" id="UP000004699">
    <property type="component" value="Unassembled WGS sequence"/>
</dbReference>
<reference evidence="6" key="1">
    <citation type="journal article" date="2013" name="BMC Microbiol.">
        <title>Taxonomy and evolution of bacteriochlorophyll a-containing members of the OM60/NOR5 clade of marine gammaproteobacteria: description of Luminiphilus syltensis gen. nov., sp. nov., reclassification of Haliea rubra as Pseudohaliea rubra gen. nov., comb. nov., and emendation of Chromatocurvus halotolerans.</title>
        <authorList>
            <person name="Spring S."/>
            <person name="Riedel T."/>
            <person name="Sproer C."/>
            <person name="Yan S."/>
            <person name="Harder J."/>
            <person name="Fuchs B.M."/>
        </authorList>
    </citation>
    <scope>NUCLEOTIDE SEQUENCE [LARGE SCALE GENOMIC DNA]</scope>
    <source>
        <strain evidence="6">NOR51-B</strain>
    </source>
</reference>
<dbReference type="GO" id="GO:0032259">
    <property type="term" value="P:methylation"/>
    <property type="evidence" value="ECO:0007669"/>
    <property type="project" value="UniProtKB-KW"/>
</dbReference>
<dbReference type="InterPro" id="IPR007848">
    <property type="entry name" value="Small_mtfrase_dom"/>
</dbReference>
<dbReference type="Pfam" id="PF05175">
    <property type="entry name" value="MTS"/>
    <property type="match status" value="1"/>
</dbReference>
<dbReference type="NCBIfam" id="TIGR03533">
    <property type="entry name" value="L3_gln_methyl"/>
    <property type="match status" value="1"/>
</dbReference>
<dbReference type="EMBL" id="DS999411">
    <property type="protein sequence ID" value="EED34790.1"/>
    <property type="molecule type" value="Genomic_DNA"/>
</dbReference>
<proteinExistence type="predicted"/>
<dbReference type="eggNOG" id="COG2890">
    <property type="taxonomic scope" value="Bacteria"/>
</dbReference>
<dbReference type="SUPFAM" id="SSF53335">
    <property type="entry name" value="S-adenosyl-L-methionine-dependent methyltransferases"/>
    <property type="match status" value="1"/>
</dbReference>
<sequence>MSQFHDIIKSTESRLAKAGVYCGHGYDSHHDEAVALVLAAAGLPMDTGQDVLNTSYPRPADLRLTDFVQQRIEGRKPVAYIIGQAWLGHLSFHCDERALVPRSPLMGLVYERFSPWWVGGVPERIVDVCCGGGSLGILAATEFPGAEVLCLDIDEKALALAEENIARHGLQGQISTVRADLLGPLSPDSVDIILANPPYVDAQDMADLPAEYSWEPRLALEAGDDGLDLVHRLLVQAASRLRESGYLFLEVGNSWPAMERAFPRFEFLWLEPEWGGHGITALSHFDLITLLDSGGYNLARS</sequence>
<keyword evidence="5" id="KW-0687">Ribonucleoprotein</keyword>
<name>B8KRR4_9GAMM</name>
<gene>
    <name evidence="5" type="primary">prmB</name>
    <name evidence="5" type="ORF">NOR51B_729</name>
</gene>
<dbReference type="PANTHER" id="PTHR47806:SF1">
    <property type="entry name" value="RIBOSOMAL PROTEIN UL3 GLUTAMINE METHYLTRANSFERASE"/>
    <property type="match status" value="1"/>
</dbReference>
<keyword evidence="2 5" id="KW-0808">Transferase</keyword>
<evidence type="ECO:0000256" key="2">
    <source>
        <dbReference type="ARBA" id="ARBA00022679"/>
    </source>
</evidence>
<dbReference type="PROSITE" id="PS00092">
    <property type="entry name" value="N6_MTASE"/>
    <property type="match status" value="1"/>
</dbReference>
<dbReference type="InterPro" id="IPR002052">
    <property type="entry name" value="DNA_methylase_N6_adenine_CS"/>
</dbReference>
<evidence type="ECO:0000256" key="1">
    <source>
        <dbReference type="ARBA" id="ARBA00022603"/>
    </source>
</evidence>
<accession>B8KRR4</accession>
<dbReference type="STRING" id="565045.NOR51B_729"/>
<protein>
    <submittedName>
        <fullName evidence="5">Protein-(Glutamine-N5) methyltransferase, ribosomal protein L3-specific</fullName>
    </submittedName>
</protein>
<dbReference type="GO" id="GO:0003676">
    <property type="term" value="F:nucleic acid binding"/>
    <property type="evidence" value="ECO:0007669"/>
    <property type="project" value="InterPro"/>
</dbReference>
<evidence type="ECO:0000256" key="3">
    <source>
        <dbReference type="ARBA" id="ARBA00022691"/>
    </source>
</evidence>
<dbReference type="AlphaFoldDB" id="B8KRR4"/>
<dbReference type="PANTHER" id="PTHR47806">
    <property type="entry name" value="50S RIBOSOMAL PROTEIN L3 GLUTAMINE METHYLTRANSFERASE"/>
    <property type="match status" value="1"/>
</dbReference>
<keyword evidence="3" id="KW-0949">S-adenosyl-L-methionine</keyword>
<evidence type="ECO:0000313" key="6">
    <source>
        <dbReference type="Proteomes" id="UP000004699"/>
    </source>
</evidence>
<keyword evidence="1 5" id="KW-0489">Methyltransferase</keyword>
<dbReference type="RefSeq" id="WP_009019538.1">
    <property type="nucleotide sequence ID" value="NZ_DS999411.1"/>
</dbReference>
<dbReference type="InterPro" id="IPR017127">
    <property type="entry name" value="Ribosome_uL3_MTase"/>
</dbReference>
<dbReference type="InterPro" id="IPR029063">
    <property type="entry name" value="SAM-dependent_MTases_sf"/>
</dbReference>
<organism evidence="5 6">
    <name type="scientific">Luminiphilus syltensis NOR5-1B</name>
    <dbReference type="NCBI Taxonomy" id="565045"/>
    <lineage>
        <taxon>Bacteria</taxon>
        <taxon>Pseudomonadati</taxon>
        <taxon>Pseudomonadota</taxon>
        <taxon>Gammaproteobacteria</taxon>
        <taxon>Cellvibrionales</taxon>
        <taxon>Halieaceae</taxon>
        <taxon>Luminiphilus</taxon>
    </lineage>
</organism>